<dbReference type="Proteomes" id="UP000024635">
    <property type="component" value="Unassembled WGS sequence"/>
</dbReference>
<gene>
    <name evidence="3" type="primary">Acey_s0010.g1053</name>
    <name evidence="3" type="synonym">Acey-Y71G12A.4</name>
    <name evidence="3" type="ORF">Y032_0010g1053</name>
</gene>
<comment type="caution">
    <text evidence="3">The sequence shown here is derived from an EMBL/GenBank/DDBJ whole genome shotgun (WGS) entry which is preliminary data.</text>
</comment>
<evidence type="ECO:0000256" key="1">
    <source>
        <dbReference type="SAM" id="Phobius"/>
    </source>
</evidence>
<dbReference type="GO" id="GO:0008474">
    <property type="term" value="F:palmitoyl-(protein) hydrolase activity"/>
    <property type="evidence" value="ECO:0007669"/>
    <property type="project" value="TreeGrafter"/>
</dbReference>
<evidence type="ECO:0000313" key="4">
    <source>
        <dbReference type="Proteomes" id="UP000024635"/>
    </source>
</evidence>
<keyword evidence="4" id="KW-1185">Reference proteome</keyword>
<dbReference type="Gene3D" id="3.40.50.1820">
    <property type="entry name" value="alpha/beta hydrolase"/>
    <property type="match status" value="1"/>
</dbReference>
<dbReference type="SUPFAM" id="SSF53474">
    <property type="entry name" value="alpha/beta-Hydrolases"/>
    <property type="match status" value="1"/>
</dbReference>
<dbReference type="GO" id="GO:0010008">
    <property type="term" value="C:endosome membrane"/>
    <property type="evidence" value="ECO:0007669"/>
    <property type="project" value="TreeGrafter"/>
</dbReference>
<dbReference type="EMBL" id="JARK01001346">
    <property type="protein sequence ID" value="EYC26264.1"/>
    <property type="molecule type" value="Genomic_DNA"/>
</dbReference>
<dbReference type="InterPro" id="IPR000073">
    <property type="entry name" value="AB_hydrolase_1"/>
</dbReference>
<feature type="domain" description="AB hydrolase-1" evidence="2">
    <location>
        <begin position="244"/>
        <end position="342"/>
    </location>
</feature>
<dbReference type="GO" id="GO:0005886">
    <property type="term" value="C:plasma membrane"/>
    <property type="evidence" value="ECO:0007669"/>
    <property type="project" value="TreeGrafter"/>
</dbReference>
<organism evidence="3 4">
    <name type="scientific">Ancylostoma ceylanicum</name>
    <dbReference type="NCBI Taxonomy" id="53326"/>
    <lineage>
        <taxon>Eukaryota</taxon>
        <taxon>Metazoa</taxon>
        <taxon>Ecdysozoa</taxon>
        <taxon>Nematoda</taxon>
        <taxon>Chromadorea</taxon>
        <taxon>Rhabditida</taxon>
        <taxon>Rhabditina</taxon>
        <taxon>Rhabditomorpha</taxon>
        <taxon>Strongyloidea</taxon>
        <taxon>Ancylostomatidae</taxon>
        <taxon>Ancylostomatinae</taxon>
        <taxon>Ancylostoma</taxon>
    </lineage>
</organism>
<accession>A0A016VF52</accession>
<evidence type="ECO:0000259" key="2">
    <source>
        <dbReference type="Pfam" id="PF00561"/>
    </source>
</evidence>
<dbReference type="STRING" id="53326.A0A016VF52"/>
<proteinExistence type="predicted"/>
<dbReference type="InterPro" id="IPR029058">
    <property type="entry name" value="AB_hydrolase_fold"/>
</dbReference>
<dbReference type="PANTHER" id="PTHR12277:SF56">
    <property type="entry name" value="AB HYDROLASE-1 DOMAIN-CONTAINING PROTEIN"/>
    <property type="match status" value="1"/>
</dbReference>
<sequence length="457" mass="52362">MITIFGMDYWTVSIVSFISYIYMILHRNDTLRFKEERCTAGRELCGDVHSEARREDDSLVGKMSLEDDDYGNVYKEFKTAERLRVGKRELCPAHDRIWSETHDNRPKVLRAITRGVNVACGLLYILCPPWPPWVIHKIAFRAPPRGEYYFLVGGEKNDRHTFFSAKEAEGYKNLEICLPHLLRPHVKAIDIYYHILRCKPVILKLYDDVRICAMEVMCEQTEKWLRRTGSRRTRSPKLIIFAQPNSSDMGCCMLMDPNFADIADFLKCDMLVFDYVGYGVSDGESTEKAVYDSVERVYNYATDDLGYAPKDIILIGFSLGTAAMVHIAAKTPDLGAMVLIAPFMSLWRVILRRPTSDSLSTLDMFPSYDKALNIRCPTLVCHGKQDVIVDHQHGLAMKERIANCELFLISASHQGIFCERKMWDDVNRFLRETVNIPDAWVQAVEEATSDASSFTQN</sequence>
<protein>
    <recommendedName>
        <fullName evidence="2">AB hydrolase-1 domain-containing protein</fullName>
    </recommendedName>
</protein>
<dbReference type="PANTHER" id="PTHR12277">
    <property type="entry name" value="ALPHA/BETA HYDROLASE DOMAIN-CONTAINING PROTEIN"/>
    <property type="match status" value="1"/>
</dbReference>
<keyword evidence="1" id="KW-1133">Transmembrane helix</keyword>
<dbReference type="OrthoDB" id="10249433at2759"/>
<feature type="transmembrane region" description="Helical" evidence="1">
    <location>
        <begin position="6"/>
        <end position="25"/>
    </location>
</feature>
<reference evidence="4" key="1">
    <citation type="journal article" date="2015" name="Nat. Genet.">
        <title>The genome and transcriptome of the zoonotic hookworm Ancylostoma ceylanicum identify infection-specific gene families.</title>
        <authorList>
            <person name="Schwarz E.M."/>
            <person name="Hu Y."/>
            <person name="Antoshechkin I."/>
            <person name="Miller M.M."/>
            <person name="Sternberg P.W."/>
            <person name="Aroian R.V."/>
        </authorList>
    </citation>
    <scope>NUCLEOTIDE SEQUENCE</scope>
    <source>
        <strain evidence="4">HY135</strain>
    </source>
</reference>
<dbReference type="AlphaFoldDB" id="A0A016VF52"/>
<name>A0A016VF52_9BILA</name>
<keyword evidence="1" id="KW-0472">Membrane</keyword>
<evidence type="ECO:0000313" key="3">
    <source>
        <dbReference type="EMBL" id="EYC26264.1"/>
    </source>
</evidence>
<dbReference type="Pfam" id="PF00561">
    <property type="entry name" value="Abhydrolase_1"/>
    <property type="match status" value="1"/>
</dbReference>
<keyword evidence="1" id="KW-0812">Transmembrane</keyword>